<dbReference type="InterPro" id="IPR001245">
    <property type="entry name" value="Ser-Thr/Tyr_kinase_cat_dom"/>
</dbReference>
<dbReference type="InterPro" id="IPR051681">
    <property type="entry name" value="Ser/Thr_Kinases-Pseudokinases"/>
</dbReference>
<dbReference type="Gene3D" id="1.10.510.10">
    <property type="entry name" value="Transferase(Phosphotransferase) domain 1"/>
    <property type="match status" value="1"/>
</dbReference>
<dbReference type="GO" id="GO:0004674">
    <property type="term" value="F:protein serine/threonine kinase activity"/>
    <property type="evidence" value="ECO:0007669"/>
    <property type="project" value="TreeGrafter"/>
</dbReference>
<evidence type="ECO:0000259" key="2">
    <source>
        <dbReference type="PROSITE" id="PS50011"/>
    </source>
</evidence>
<proteinExistence type="predicted"/>
<evidence type="ECO:0000256" key="1">
    <source>
        <dbReference type="SAM" id="MobiDB-lite"/>
    </source>
</evidence>
<dbReference type="InterPro" id="IPR011009">
    <property type="entry name" value="Kinase-like_dom_sf"/>
</dbReference>
<evidence type="ECO:0000313" key="4">
    <source>
        <dbReference type="Proteomes" id="UP001175227"/>
    </source>
</evidence>
<gene>
    <name evidence="3" type="ORF">IW261DRAFT_1409420</name>
</gene>
<protein>
    <submittedName>
        <fullName evidence="3">Kinase-like domain-containing protein</fullName>
    </submittedName>
</protein>
<dbReference type="PANTHER" id="PTHR44329">
    <property type="entry name" value="SERINE/THREONINE-PROTEIN KINASE TNNI3K-RELATED"/>
    <property type="match status" value="1"/>
</dbReference>
<organism evidence="3 4">
    <name type="scientific">Armillaria novae-zelandiae</name>
    <dbReference type="NCBI Taxonomy" id="153914"/>
    <lineage>
        <taxon>Eukaryota</taxon>
        <taxon>Fungi</taxon>
        <taxon>Dikarya</taxon>
        <taxon>Basidiomycota</taxon>
        <taxon>Agaricomycotina</taxon>
        <taxon>Agaricomycetes</taxon>
        <taxon>Agaricomycetidae</taxon>
        <taxon>Agaricales</taxon>
        <taxon>Marasmiineae</taxon>
        <taxon>Physalacriaceae</taxon>
        <taxon>Armillaria</taxon>
    </lineage>
</organism>
<evidence type="ECO:0000313" key="3">
    <source>
        <dbReference type="EMBL" id="KAK0460845.1"/>
    </source>
</evidence>
<dbReference type="Proteomes" id="UP001175227">
    <property type="component" value="Unassembled WGS sequence"/>
</dbReference>
<feature type="region of interest" description="Disordered" evidence="1">
    <location>
        <begin position="317"/>
        <end position="339"/>
    </location>
</feature>
<dbReference type="InterPro" id="IPR008266">
    <property type="entry name" value="Tyr_kinase_AS"/>
</dbReference>
<keyword evidence="3" id="KW-0808">Transferase</keyword>
<comment type="caution">
    <text evidence="3">The sequence shown here is derived from an EMBL/GenBank/DDBJ whole genome shotgun (WGS) entry which is preliminary data.</text>
</comment>
<dbReference type="EMBL" id="JAUEPR010000160">
    <property type="protein sequence ID" value="KAK0460845.1"/>
    <property type="molecule type" value="Genomic_DNA"/>
</dbReference>
<dbReference type="AlphaFoldDB" id="A0AA39TVG6"/>
<dbReference type="InterPro" id="IPR000719">
    <property type="entry name" value="Prot_kinase_dom"/>
</dbReference>
<dbReference type="GO" id="GO:0005524">
    <property type="term" value="F:ATP binding"/>
    <property type="evidence" value="ECO:0007669"/>
    <property type="project" value="InterPro"/>
</dbReference>
<feature type="compositionally biased region" description="Polar residues" evidence="1">
    <location>
        <begin position="318"/>
        <end position="334"/>
    </location>
</feature>
<dbReference type="Pfam" id="PF07714">
    <property type="entry name" value="PK_Tyr_Ser-Thr"/>
    <property type="match status" value="1"/>
</dbReference>
<sequence length="375" mass="42088">MTLDILCTLSQDIWKGHLHDTEVCLKVLRILPTEENGRERVLREFCREALLWRQLHHPNILTFLGVNKYLFAPSYCLVSPWMKNGNIMSFLEVHPGHDRLTMLVQVAEGMQYLHNHDPPIVHADIRGANILVMDDLRCCLTAFDFSLFAPESDTPAFNSSYRMHAGTLRWLAPEHMNLTFFDQSNMTPRDIYAYGCTVVEVFTGKPPFSHIRNEAALVREVVTKRRLPPRPPTITDDLWSLVTACLTTVPSHRPHVGQILKSLQTRNSSGPVRLYQQDDIFPSALSNSRNIVAIESEISSDPMSSWALPSLPQVAALSGTSQARESEETASSPSFPFPPDQAIVDALLDASREPGPCHILDAPTDELVKKFATPN</sequence>
<feature type="non-terminal residue" evidence="3">
    <location>
        <position position="1"/>
    </location>
</feature>
<name>A0AA39TVG6_9AGAR</name>
<reference evidence="3" key="1">
    <citation type="submission" date="2023-06" db="EMBL/GenBank/DDBJ databases">
        <authorList>
            <consortium name="Lawrence Berkeley National Laboratory"/>
            <person name="Ahrendt S."/>
            <person name="Sahu N."/>
            <person name="Indic B."/>
            <person name="Wong-Bajracharya J."/>
            <person name="Merenyi Z."/>
            <person name="Ke H.-M."/>
            <person name="Monk M."/>
            <person name="Kocsube S."/>
            <person name="Drula E."/>
            <person name="Lipzen A."/>
            <person name="Balint B."/>
            <person name="Henrissat B."/>
            <person name="Andreopoulos B."/>
            <person name="Martin F.M."/>
            <person name="Harder C.B."/>
            <person name="Rigling D."/>
            <person name="Ford K.L."/>
            <person name="Foster G.D."/>
            <person name="Pangilinan J."/>
            <person name="Papanicolaou A."/>
            <person name="Barry K."/>
            <person name="LaButti K."/>
            <person name="Viragh M."/>
            <person name="Koriabine M."/>
            <person name="Yan M."/>
            <person name="Riley R."/>
            <person name="Champramary S."/>
            <person name="Plett K.L."/>
            <person name="Tsai I.J."/>
            <person name="Slot J."/>
            <person name="Sipos G."/>
            <person name="Plett J."/>
            <person name="Nagy L.G."/>
            <person name="Grigoriev I.V."/>
        </authorList>
    </citation>
    <scope>NUCLEOTIDE SEQUENCE</scope>
    <source>
        <strain evidence="3">ICMP 16352</strain>
    </source>
</reference>
<dbReference type="PROSITE" id="PS50011">
    <property type="entry name" value="PROTEIN_KINASE_DOM"/>
    <property type="match status" value="1"/>
</dbReference>
<accession>A0AA39TVG6</accession>
<dbReference type="SUPFAM" id="SSF56112">
    <property type="entry name" value="Protein kinase-like (PK-like)"/>
    <property type="match status" value="1"/>
</dbReference>
<dbReference type="PROSITE" id="PS00109">
    <property type="entry name" value="PROTEIN_KINASE_TYR"/>
    <property type="match status" value="1"/>
</dbReference>
<keyword evidence="4" id="KW-1185">Reference proteome</keyword>
<feature type="domain" description="Protein kinase" evidence="2">
    <location>
        <begin position="1"/>
        <end position="267"/>
    </location>
</feature>
<keyword evidence="3" id="KW-0418">Kinase</keyword>